<keyword evidence="5 9" id="KW-0067">ATP-binding</keyword>
<proteinExistence type="inferred from homology"/>
<dbReference type="PANTHER" id="PTHR47971:SF8">
    <property type="entry name" value="KINESIN-LIKE PROTEIN"/>
    <property type="match status" value="1"/>
</dbReference>
<evidence type="ECO:0000256" key="1">
    <source>
        <dbReference type="ARBA" id="ARBA00004245"/>
    </source>
</evidence>
<dbReference type="SUPFAM" id="SSF49879">
    <property type="entry name" value="SMAD/FHA domain"/>
    <property type="match status" value="1"/>
</dbReference>
<evidence type="ECO:0000256" key="4">
    <source>
        <dbReference type="ARBA" id="ARBA00022741"/>
    </source>
</evidence>
<reference evidence="14" key="1">
    <citation type="submission" date="2021-01" db="EMBL/GenBank/DDBJ databases">
        <authorList>
            <person name="Corre E."/>
            <person name="Pelletier E."/>
            <person name="Niang G."/>
            <person name="Scheremetjew M."/>
            <person name="Finn R."/>
            <person name="Kale V."/>
            <person name="Holt S."/>
            <person name="Cochrane G."/>
            <person name="Meng A."/>
            <person name="Brown T."/>
            <person name="Cohen L."/>
        </authorList>
    </citation>
    <scope>NUCLEOTIDE SEQUENCE</scope>
    <source>
        <strain evidence="14">CCMP2058</strain>
    </source>
</reference>
<dbReference type="InterPro" id="IPR001752">
    <property type="entry name" value="Kinesin_motor_dom"/>
</dbReference>
<dbReference type="GO" id="GO:0007019">
    <property type="term" value="P:microtubule depolymerization"/>
    <property type="evidence" value="ECO:0007669"/>
    <property type="project" value="TreeGrafter"/>
</dbReference>
<dbReference type="CDD" id="cd01367">
    <property type="entry name" value="KISc_KIF2_like"/>
    <property type="match status" value="1"/>
</dbReference>
<dbReference type="FunFam" id="3.40.850.10:FF:000012">
    <property type="entry name" value="Kinesin-like protein"/>
    <property type="match status" value="1"/>
</dbReference>
<feature type="domain" description="Kinesin motor" evidence="13">
    <location>
        <begin position="249"/>
        <end position="580"/>
    </location>
</feature>
<evidence type="ECO:0000256" key="8">
    <source>
        <dbReference type="ARBA" id="ARBA00061030"/>
    </source>
</evidence>
<keyword evidence="7" id="KW-0206">Cytoskeleton</keyword>
<evidence type="ECO:0000256" key="2">
    <source>
        <dbReference type="ARBA" id="ARBA00022490"/>
    </source>
</evidence>
<sequence>MTEALLVITSPTGEKSKHIISGGTVAIGRSEENNDIIIRDDGGVSRWHCRIDYSGGVAHLTDLNSANGTVVNQTQDGSVVSQTEVEPGGFGHKLSTGDVISIGDTILEYKGPSRPQAPAPAKRPDHRMVQLLYHHTNNPSILTDVMNCRPNHKPLQKSGKKSSSAKSGPKSGGVVNNIRKIEEKREQRRAKAIQAAEKKKERQMKMAIKGVTADGEVLDFADMIDVYHEKHDVPPDQVCMGIPMWASLKIRVCVRKRPLTKKDLRMGGLGALDVITCACTDRSQIAVVHEPKQKVDLSKYMENHPFKFDQVLDEKCNNEIAYQCTAAPLVSHVFKGKRGTCFAYGQTGSGKTWTMSGEGHVIGIYQMIARDLFKHKKRPEYQNMSIHVSYFEIYQGHVFDLLNRRNRLMVLEDGKGKVGLKGLTEYQVKDSRELIAAIDRGASIRRQGSTSANERSSRSHGIFQIFIRIPGRRIKKLHGKLSLIDLAGSERGKDTAHADRRRRIEGAEINKSLLALKECIRAMSDKKGHLPFRASKLTQVLKDSFVGGSRTVMIACISPSGANTEHSMNTLRYADRVKAIAGIREPGARIPGNAMRSPDPPSKVDEDEDQSPSTKWKDYDESEDIEKLQQSLPRDQMDEYMAHSILVSKLMQAENRVVRLHKNLIEAEAQQSKENDRMMKLAIGSDDGFDQDAYASYLDAMIQKKQKSLMELAGAVEEFKKHLSVESQTANSH</sequence>
<feature type="compositionally biased region" description="Low complexity" evidence="11">
    <location>
        <begin position="161"/>
        <end position="173"/>
    </location>
</feature>
<protein>
    <recommendedName>
        <fullName evidence="10">Kinesin-like protein</fullName>
    </recommendedName>
</protein>
<dbReference type="Gene3D" id="3.40.850.10">
    <property type="entry name" value="Kinesin motor domain"/>
    <property type="match status" value="1"/>
</dbReference>
<evidence type="ECO:0000259" key="13">
    <source>
        <dbReference type="PROSITE" id="PS50067"/>
    </source>
</evidence>
<dbReference type="GO" id="GO:0007018">
    <property type="term" value="P:microtubule-based movement"/>
    <property type="evidence" value="ECO:0007669"/>
    <property type="project" value="InterPro"/>
</dbReference>
<keyword evidence="4 9" id="KW-0547">Nucleotide-binding</keyword>
<evidence type="ECO:0000313" key="14">
    <source>
        <dbReference type="EMBL" id="CAD8461021.1"/>
    </source>
</evidence>
<dbReference type="InterPro" id="IPR000253">
    <property type="entry name" value="FHA_dom"/>
</dbReference>
<dbReference type="PANTHER" id="PTHR47971">
    <property type="entry name" value="KINESIN-RELATED PROTEIN 6"/>
    <property type="match status" value="1"/>
</dbReference>
<dbReference type="InterPro" id="IPR008984">
    <property type="entry name" value="SMAD_FHA_dom_sf"/>
</dbReference>
<dbReference type="GO" id="GO:0008017">
    <property type="term" value="F:microtubule binding"/>
    <property type="evidence" value="ECO:0007669"/>
    <property type="project" value="InterPro"/>
</dbReference>
<dbReference type="GO" id="GO:0003777">
    <property type="term" value="F:microtubule motor activity"/>
    <property type="evidence" value="ECO:0007669"/>
    <property type="project" value="InterPro"/>
</dbReference>
<dbReference type="EMBL" id="HBEM01029295">
    <property type="protein sequence ID" value="CAD8461021.1"/>
    <property type="molecule type" value="Transcribed_RNA"/>
</dbReference>
<keyword evidence="6 9" id="KW-0505">Motor protein</keyword>
<evidence type="ECO:0000256" key="6">
    <source>
        <dbReference type="ARBA" id="ARBA00023175"/>
    </source>
</evidence>
<organism evidence="14">
    <name type="scientific">Amorphochlora amoebiformis</name>
    <dbReference type="NCBI Taxonomy" id="1561963"/>
    <lineage>
        <taxon>Eukaryota</taxon>
        <taxon>Sar</taxon>
        <taxon>Rhizaria</taxon>
        <taxon>Cercozoa</taxon>
        <taxon>Chlorarachniophyceae</taxon>
        <taxon>Amorphochlora</taxon>
    </lineage>
</organism>
<evidence type="ECO:0000256" key="7">
    <source>
        <dbReference type="ARBA" id="ARBA00023212"/>
    </source>
</evidence>
<feature type="region of interest" description="Disordered" evidence="11">
    <location>
        <begin position="148"/>
        <end position="178"/>
    </location>
</feature>
<keyword evidence="3 10" id="KW-0493">Microtubule</keyword>
<gene>
    <name evidence="14" type="ORF">LAMO00422_LOCUS19979</name>
</gene>
<dbReference type="PROSITE" id="PS50067">
    <property type="entry name" value="KINESIN_MOTOR_2"/>
    <property type="match status" value="1"/>
</dbReference>
<dbReference type="InterPro" id="IPR019821">
    <property type="entry name" value="Kinesin_motor_CS"/>
</dbReference>
<dbReference type="GO" id="GO:0005874">
    <property type="term" value="C:microtubule"/>
    <property type="evidence" value="ECO:0007669"/>
    <property type="project" value="UniProtKB-KW"/>
</dbReference>
<dbReference type="Pfam" id="PF00498">
    <property type="entry name" value="FHA"/>
    <property type="match status" value="1"/>
</dbReference>
<comment type="subcellular location">
    <subcellularLocation>
        <location evidence="1">Cytoplasm</location>
        <location evidence="1">Cytoskeleton</location>
    </subcellularLocation>
</comment>
<dbReference type="AlphaFoldDB" id="A0A7S0DPC0"/>
<accession>A0A7S0DPC0</accession>
<dbReference type="SUPFAM" id="SSF52540">
    <property type="entry name" value="P-loop containing nucleoside triphosphate hydrolases"/>
    <property type="match status" value="1"/>
</dbReference>
<dbReference type="SMART" id="SM00240">
    <property type="entry name" value="FHA"/>
    <property type="match status" value="1"/>
</dbReference>
<dbReference type="CDD" id="cd00060">
    <property type="entry name" value="FHA"/>
    <property type="match status" value="1"/>
</dbReference>
<evidence type="ECO:0000256" key="9">
    <source>
        <dbReference type="PROSITE-ProRule" id="PRU00283"/>
    </source>
</evidence>
<evidence type="ECO:0000256" key="10">
    <source>
        <dbReference type="RuleBase" id="RU000394"/>
    </source>
</evidence>
<evidence type="ECO:0000256" key="5">
    <source>
        <dbReference type="ARBA" id="ARBA00022840"/>
    </source>
</evidence>
<comment type="similarity">
    <text evidence="8">Belongs to the TRAFAC class myosin-kinesin ATPase superfamily. Kinesin family. KIN-13 subfamily.</text>
</comment>
<dbReference type="InterPro" id="IPR036961">
    <property type="entry name" value="Kinesin_motor_dom_sf"/>
</dbReference>
<name>A0A7S0DPC0_9EUKA</name>
<feature type="compositionally biased region" description="Basic residues" evidence="11">
    <location>
        <begin position="150"/>
        <end position="160"/>
    </location>
</feature>
<evidence type="ECO:0000256" key="3">
    <source>
        <dbReference type="ARBA" id="ARBA00022701"/>
    </source>
</evidence>
<dbReference type="Pfam" id="PF00225">
    <property type="entry name" value="Kinesin"/>
    <property type="match status" value="1"/>
</dbReference>
<evidence type="ECO:0000259" key="12">
    <source>
        <dbReference type="PROSITE" id="PS50006"/>
    </source>
</evidence>
<dbReference type="SMART" id="SM00129">
    <property type="entry name" value="KISc"/>
    <property type="match status" value="1"/>
</dbReference>
<dbReference type="GO" id="GO:0005524">
    <property type="term" value="F:ATP binding"/>
    <property type="evidence" value="ECO:0007669"/>
    <property type="project" value="UniProtKB-UniRule"/>
</dbReference>
<evidence type="ECO:0000256" key="11">
    <source>
        <dbReference type="SAM" id="MobiDB-lite"/>
    </source>
</evidence>
<dbReference type="Gene3D" id="2.60.200.20">
    <property type="match status" value="1"/>
</dbReference>
<keyword evidence="2" id="KW-0963">Cytoplasm</keyword>
<dbReference type="PRINTS" id="PR00380">
    <property type="entry name" value="KINESINHEAVY"/>
</dbReference>
<dbReference type="PROSITE" id="PS00411">
    <property type="entry name" value="KINESIN_MOTOR_1"/>
    <property type="match status" value="1"/>
</dbReference>
<feature type="region of interest" description="Disordered" evidence="11">
    <location>
        <begin position="584"/>
        <end position="623"/>
    </location>
</feature>
<dbReference type="InterPro" id="IPR027417">
    <property type="entry name" value="P-loop_NTPase"/>
</dbReference>
<feature type="domain" description="FHA" evidence="12">
    <location>
        <begin position="25"/>
        <end position="76"/>
    </location>
</feature>
<dbReference type="PROSITE" id="PS50006">
    <property type="entry name" value="FHA_DOMAIN"/>
    <property type="match status" value="1"/>
</dbReference>
<feature type="binding site" evidence="9">
    <location>
        <begin position="345"/>
        <end position="352"/>
    </location>
    <ligand>
        <name>ATP</name>
        <dbReference type="ChEBI" id="CHEBI:30616"/>
    </ligand>
</feature>
<dbReference type="InterPro" id="IPR027640">
    <property type="entry name" value="Kinesin-like_fam"/>
</dbReference>